<proteinExistence type="predicted"/>
<evidence type="ECO:0000256" key="1">
    <source>
        <dbReference type="SAM" id="SignalP"/>
    </source>
</evidence>
<dbReference type="Gene3D" id="2.120.10.30">
    <property type="entry name" value="TolB, C-terminal domain"/>
    <property type="match status" value="1"/>
</dbReference>
<feature type="chain" id="PRO_5040272243" evidence="1">
    <location>
        <begin position="25"/>
        <end position="384"/>
    </location>
</feature>
<dbReference type="InterPro" id="IPR051288">
    <property type="entry name" value="Serum_paraoxonase/arylesterase"/>
</dbReference>
<evidence type="ECO:0000313" key="2">
    <source>
        <dbReference type="EMBL" id="KAF2741302.1"/>
    </source>
</evidence>
<reference evidence="2" key="1">
    <citation type="journal article" date="2020" name="Stud. Mycol.">
        <title>101 Dothideomycetes genomes: a test case for predicting lifestyles and emergence of pathogens.</title>
        <authorList>
            <person name="Haridas S."/>
            <person name="Albert R."/>
            <person name="Binder M."/>
            <person name="Bloem J."/>
            <person name="Labutti K."/>
            <person name="Salamov A."/>
            <person name="Andreopoulos B."/>
            <person name="Baker S."/>
            <person name="Barry K."/>
            <person name="Bills G."/>
            <person name="Bluhm B."/>
            <person name="Cannon C."/>
            <person name="Castanera R."/>
            <person name="Culley D."/>
            <person name="Daum C."/>
            <person name="Ezra D."/>
            <person name="Gonzalez J."/>
            <person name="Henrissat B."/>
            <person name="Kuo A."/>
            <person name="Liang C."/>
            <person name="Lipzen A."/>
            <person name="Lutzoni F."/>
            <person name="Magnuson J."/>
            <person name="Mondo S."/>
            <person name="Nolan M."/>
            <person name="Ohm R."/>
            <person name="Pangilinan J."/>
            <person name="Park H.-J."/>
            <person name="Ramirez L."/>
            <person name="Alfaro M."/>
            <person name="Sun H."/>
            <person name="Tritt A."/>
            <person name="Yoshinaga Y."/>
            <person name="Zwiers L.-H."/>
            <person name="Turgeon B."/>
            <person name="Goodwin S."/>
            <person name="Spatafora J."/>
            <person name="Crous P."/>
            <person name="Grigoriev I."/>
        </authorList>
    </citation>
    <scope>NUCLEOTIDE SEQUENCE</scope>
    <source>
        <strain evidence="2">CBS 125425</strain>
    </source>
</reference>
<accession>A0A9P4R951</accession>
<gene>
    <name evidence="2" type="ORF">EJ04DRAFT_507134</name>
</gene>
<keyword evidence="3" id="KW-1185">Reference proteome</keyword>
<dbReference type="Proteomes" id="UP000799444">
    <property type="component" value="Unassembled WGS sequence"/>
</dbReference>
<dbReference type="SUPFAM" id="SSF63829">
    <property type="entry name" value="Calcium-dependent phosphotriesterase"/>
    <property type="match status" value="1"/>
</dbReference>
<dbReference type="OrthoDB" id="5307922at2759"/>
<evidence type="ECO:0000313" key="3">
    <source>
        <dbReference type="Proteomes" id="UP000799444"/>
    </source>
</evidence>
<protein>
    <submittedName>
        <fullName evidence="2">Calcium-dependent phosphotriesterase</fullName>
    </submittedName>
</protein>
<dbReference type="PANTHER" id="PTHR11799:SF30">
    <property type="entry name" value="SERUM PARAOXONASE_ARYLESTERASE 2"/>
    <property type="match status" value="1"/>
</dbReference>
<dbReference type="EMBL" id="ML996097">
    <property type="protein sequence ID" value="KAF2741302.1"/>
    <property type="molecule type" value="Genomic_DNA"/>
</dbReference>
<feature type="signal peptide" evidence="1">
    <location>
        <begin position="1"/>
        <end position="24"/>
    </location>
</feature>
<dbReference type="InterPro" id="IPR011042">
    <property type="entry name" value="6-blade_b-propeller_TolB-like"/>
</dbReference>
<dbReference type="AlphaFoldDB" id="A0A9P4R951"/>
<organism evidence="2 3">
    <name type="scientific">Polyplosphaeria fusca</name>
    <dbReference type="NCBI Taxonomy" id="682080"/>
    <lineage>
        <taxon>Eukaryota</taxon>
        <taxon>Fungi</taxon>
        <taxon>Dikarya</taxon>
        <taxon>Ascomycota</taxon>
        <taxon>Pezizomycotina</taxon>
        <taxon>Dothideomycetes</taxon>
        <taxon>Pleosporomycetidae</taxon>
        <taxon>Pleosporales</taxon>
        <taxon>Tetraplosphaeriaceae</taxon>
        <taxon>Polyplosphaeria</taxon>
    </lineage>
</organism>
<sequence length="384" mass="42592">MARSTLYLAFFALAAPWLYDRYQALSHIYQNRPGSLEPIYGFKSHEIKFTDRLRNCEDVILDEKNGVAVLSCSPGRDKWNSVMGVFKPGENMERGAIYVYNYAQLDIPDGETLNRVTFEGFDDGDFHPLGIEYVPEESRLYVINNAQSGSVIEIFQFDAAAHSAQHVKTVRHPLIYTPNAIHAIGEDKIFFTNDHYVPARTSTILSQIETFAGIPGGSVVYMDLNDPDSAKTLAHIGFANGIGMLNSTTLAVASSSKPGVYFYDVTPEHDLKYKYYLRTPVGVDNISVDSDGKLLMAGHPYALSLIQVAEARANCVLDSEKEEEKEACGCGSPSWAAEWSEESGLKELYKGHDICSSSTVARDAKRGVGFVSTLYDRGLMIFRE</sequence>
<name>A0A9P4R951_9PLEO</name>
<comment type="caution">
    <text evidence="2">The sequence shown here is derived from an EMBL/GenBank/DDBJ whole genome shotgun (WGS) entry which is preliminary data.</text>
</comment>
<dbReference type="PANTHER" id="PTHR11799">
    <property type="entry name" value="PARAOXONASE"/>
    <property type="match status" value="1"/>
</dbReference>
<keyword evidence="1" id="KW-0732">Signal</keyword>